<dbReference type="InterPro" id="IPR036163">
    <property type="entry name" value="HMA_dom_sf"/>
</dbReference>
<evidence type="ECO:0000259" key="1">
    <source>
        <dbReference type="PROSITE" id="PS50846"/>
    </source>
</evidence>
<gene>
    <name evidence="2" type="ORF">D1953_16320</name>
</gene>
<dbReference type="PROSITE" id="PS50846">
    <property type="entry name" value="HMA_2"/>
    <property type="match status" value="1"/>
</dbReference>
<name>A0A398B278_9BACI</name>
<dbReference type="GO" id="GO:0046872">
    <property type="term" value="F:metal ion binding"/>
    <property type="evidence" value="ECO:0007669"/>
    <property type="project" value="InterPro"/>
</dbReference>
<dbReference type="RefSeq" id="WP_119118239.1">
    <property type="nucleotide sequence ID" value="NZ_QWVS01000034.1"/>
</dbReference>
<organism evidence="2 3">
    <name type="scientific">Peribacillus asahii</name>
    <dbReference type="NCBI Taxonomy" id="228899"/>
    <lineage>
        <taxon>Bacteria</taxon>
        <taxon>Bacillati</taxon>
        <taxon>Bacillota</taxon>
        <taxon>Bacilli</taxon>
        <taxon>Bacillales</taxon>
        <taxon>Bacillaceae</taxon>
        <taxon>Peribacillus</taxon>
    </lineage>
</organism>
<dbReference type="EMBL" id="QWVS01000034">
    <property type="protein sequence ID" value="RID83434.1"/>
    <property type="molecule type" value="Genomic_DNA"/>
</dbReference>
<evidence type="ECO:0000313" key="3">
    <source>
        <dbReference type="Proteomes" id="UP000266016"/>
    </source>
</evidence>
<feature type="domain" description="HMA" evidence="1">
    <location>
        <begin position="2"/>
        <end position="68"/>
    </location>
</feature>
<dbReference type="InterPro" id="IPR006121">
    <property type="entry name" value="HMA_dom"/>
</dbReference>
<dbReference type="CDD" id="cd00371">
    <property type="entry name" value="HMA"/>
    <property type="match status" value="1"/>
</dbReference>
<dbReference type="Gene3D" id="3.30.70.100">
    <property type="match status" value="1"/>
</dbReference>
<dbReference type="Proteomes" id="UP000266016">
    <property type="component" value="Unassembled WGS sequence"/>
</dbReference>
<sequence>METSIVTVQNMANQQDADKVLQAIEEVWGVSKAEINLSKSQATFTYDERMASQQDFEQAIKDLGFDITH</sequence>
<comment type="caution">
    <text evidence="2">The sequence shown here is derived from an EMBL/GenBank/DDBJ whole genome shotgun (WGS) entry which is preliminary data.</text>
</comment>
<protein>
    <submittedName>
        <fullName evidence="2">Copper chaperone</fullName>
    </submittedName>
</protein>
<evidence type="ECO:0000313" key="2">
    <source>
        <dbReference type="EMBL" id="RID83434.1"/>
    </source>
</evidence>
<proteinExistence type="predicted"/>
<keyword evidence="3" id="KW-1185">Reference proteome</keyword>
<dbReference type="AlphaFoldDB" id="A0A398B278"/>
<reference evidence="2 3" key="1">
    <citation type="submission" date="2018-08" db="EMBL/GenBank/DDBJ databases">
        <title>Bacillus jemisoniae sp. nov., Bacillus chryseoplanitiae sp. nov., Bacillus resnikiae sp. nov., and Bacillus frankliniae sp. nov., isolated from Viking spacecraft and associated surfaces.</title>
        <authorList>
            <person name="Seuylemezian A."/>
            <person name="Vaishampayan P."/>
        </authorList>
    </citation>
    <scope>NUCLEOTIDE SEQUENCE [LARGE SCALE GENOMIC DNA]</scope>
    <source>
        <strain evidence="2 3">MA001</strain>
    </source>
</reference>
<dbReference type="SUPFAM" id="SSF55008">
    <property type="entry name" value="HMA, heavy metal-associated domain"/>
    <property type="match status" value="1"/>
</dbReference>
<accession>A0A398B278</accession>
<dbReference type="Pfam" id="PF00403">
    <property type="entry name" value="HMA"/>
    <property type="match status" value="1"/>
</dbReference>